<proteinExistence type="predicted"/>
<feature type="transmembrane region" description="Helical" evidence="4">
    <location>
        <begin position="159"/>
        <end position="179"/>
    </location>
</feature>
<dbReference type="Gene3D" id="3.30.565.10">
    <property type="entry name" value="Histidine kinase-like ATPase, C-terminal domain"/>
    <property type="match status" value="1"/>
</dbReference>
<dbReference type="InterPro" id="IPR005467">
    <property type="entry name" value="His_kinase_dom"/>
</dbReference>
<dbReference type="SUPFAM" id="SSF55874">
    <property type="entry name" value="ATPase domain of HSP90 chaperone/DNA topoisomerase II/histidine kinase"/>
    <property type="match status" value="1"/>
</dbReference>
<evidence type="ECO:0000256" key="3">
    <source>
        <dbReference type="ARBA" id="ARBA00022553"/>
    </source>
</evidence>
<evidence type="ECO:0000256" key="2">
    <source>
        <dbReference type="ARBA" id="ARBA00012438"/>
    </source>
</evidence>
<dbReference type="AlphaFoldDB" id="A0A191UGA2"/>
<dbReference type="Proteomes" id="UP000078463">
    <property type="component" value="Chromosome"/>
</dbReference>
<keyword evidence="4" id="KW-1133">Transmembrane helix</keyword>
<feature type="transmembrane region" description="Helical" evidence="4">
    <location>
        <begin position="199"/>
        <end position="218"/>
    </location>
</feature>
<dbReference type="EMBL" id="CP015922">
    <property type="protein sequence ID" value="ANI99931.1"/>
    <property type="molecule type" value="Genomic_DNA"/>
</dbReference>
<dbReference type="InterPro" id="IPR003661">
    <property type="entry name" value="HisK_dim/P_dom"/>
</dbReference>
<feature type="domain" description="Histidine kinase" evidence="5">
    <location>
        <begin position="272"/>
        <end position="486"/>
    </location>
</feature>
<dbReference type="RefSeq" id="WP_068948939.1">
    <property type="nucleotide sequence ID" value="NZ_CP015922.1"/>
</dbReference>
<dbReference type="PANTHER" id="PTHR43065">
    <property type="entry name" value="SENSOR HISTIDINE KINASE"/>
    <property type="match status" value="1"/>
</dbReference>
<reference evidence="7" key="1">
    <citation type="submission" date="2016-05" db="EMBL/GenBank/DDBJ databases">
        <title>Polynucleobacter sp. QLW-P1FAT50C-4 genome.</title>
        <authorList>
            <person name="Hahn M.W."/>
        </authorList>
    </citation>
    <scope>NUCLEOTIDE SEQUENCE [LARGE SCALE GENOMIC DNA]</scope>
    <source>
        <strain evidence="7">QLW-P1FAT50C-4</strain>
    </source>
</reference>
<feature type="transmembrane region" description="Helical" evidence="4">
    <location>
        <begin position="124"/>
        <end position="147"/>
    </location>
</feature>
<accession>A0A191UGA2</accession>
<dbReference type="PANTHER" id="PTHR43065:SF42">
    <property type="entry name" value="TWO-COMPONENT SENSOR PPRA"/>
    <property type="match status" value="1"/>
</dbReference>
<dbReference type="InterPro" id="IPR003594">
    <property type="entry name" value="HATPase_dom"/>
</dbReference>
<evidence type="ECO:0000256" key="1">
    <source>
        <dbReference type="ARBA" id="ARBA00000085"/>
    </source>
</evidence>
<dbReference type="PROSITE" id="PS50109">
    <property type="entry name" value="HIS_KIN"/>
    <property type="match status" value="1"/>
</dbReference>
<feature type="transmembrane region" description="Helical" evidence="4">
    <location>
        <begin position="39"/>
        <end position="57"/>
    </location>
</feature>
<dbReference type="Gene3D" id="1.10.287.130">
    <property type="match status" value="1"/>
</dbReference>
<evidence type="ECO:0000313" key="6">
    <source>
        <dbReference type="EMBL" id="ANI99931.1"/>
    </source>
</evidence>
<dbReference type="Pfam" id="PF02518">
    <property type="entry name" value="HATPase_c"/>
    <property type="match status" value="1"/>
</dbReference>
<keyword evidence="7" id="KW-1185">Reference proteome</keyword>
<dbReference type="EC" id="2.7.13.3" evidence="2"/>
<feature type="transmembrane region" description="Helical" evidence="4">
    <location>
        <begin position="6"/>
        <end position="27"/>
    </location>
</feature>
<evidence type="ECO:0000259" key="5">
    <source>
        <dbReference type="PROSITE" id="PS50109"/>
    </source>
</evidence>
<keyword evidence="4" id="KW-0812">Transmembrane</keyword>
<evidence type="ECO:0000313" key="7">
    <source>
        <dbReference type="Proteomes" id="UP000078463"/>
    </source>
</evidence>
<protein>
    <recommendedName>
        <fullName evidence="2">histidine kinase</fullName>
        <ecNumber evidence="2">2.7.13.3</ecNumber>
    </recommendedName>
</protein>
<dbReference type="Pfam" id="PF00512">
    <property type="entry name" value="HisKA"/>
    <property type="match status" value="1"/>
</dbReference>
<dbReference type="GO" id="GO:0000155">
    <property type="term" value="F:phosphorelay sensor kinase activity"/>
    <property type="evidence" value="ECO:0007669"/>
    <property type="project" value="InterPro"/>
</dbReference>
<dbReference type="SMART" id="SM00388">
    <property type="entry name" value="HisKA"/>
    <property type="match status" value="1"/>
</dbReference>
<comment type="catalytic activity">
    <reaction evidence="1">
        <text>ATP + protein L-histidine = ADP + protein N-phospho-L-histidine.</text>
        <dbReference type="EC" id="2.7.13.3"/>
    </reaction>
</comment>
<dbReference type="OrthoDB" id="8872837at2"/>
<feature type="transmembrane region" description="Helical" evidence="4">
    <location>
        <begin position="101"/>
        <end position="118"/>
    </location>
</feature>
<feature type="transmembrane region" description="Helical" evidence="4">
    <location>
        <begin position="77"/>
        <end position="94"/>
    </location>
</feature>
<organism evidence="6 7">
    <name type="scientific">Polynucleobacter wuianus</name>
    <dbReference type="NCBI Taxonomy" id="1743168"/>
    <lineage>
        <taxon>Bacteria</taxon>
        <taxon>Pseudomonadati</taxon>
        <taxon>Pseudomonadota</taxon>
        <taxon>Betaproteobacteria</taxon>
        <taxon>Burkholderiales</taxon>
        <taxon>Burkholderiaceae</taxon>
        <taxon>Polynucleobacter</taxon>
    </lineage>
</organism>
<dbReference type="InterPro" id="IPR036890">
    <property type="entry name" value="HATPase_C_sf"/>
</dbReference>
<evidence type="ECO:0000256" key="4">
    <source>
        <dbReference type="SAM" id="Phobius"/>
    </source>
</evidence>
<dbReference type="PRINTS" id="PR00344">
    <property type="entry name" value="BCTRLSENSOR"/>
</dbReference>
<name>A0A191UGA2_9BURK</name>
<dbReference type="CDD" id="cd00082">
    <property type="entry name" value="HisKA"/>
    <property type="match status" value="1"/>
</dbReference>
<sequence>MQSILSADFYLFGLILLGSFVCSYSFLFTEKPVPNSIKFWVASALFAIAQFITSGYATQSSEIGFNFGLQAFAFSNSFYIISVVFQTLFCYSLLSNTPTKAVGVALVMTVLFSCQFFVTHYLGYISLAAFEVAFLVVILQFLQITFLRNSQRKNKSIPLNLLLIFTSVELIFACGRLAVVSWKLFASNADQLVVSFDDIPLSLILISTANMLFNVLSYQAMVGYWSERAVRAKVETSTENNNIRELLSERNKLIGSLSRVNKTAITGALSASIAHELNQPLGAIKLAIQLLKTLVDKNAVPPIAEKVMNDIENENQKASDLIKTLRAIFTDGGTEKKLVSLDNLIQSVLMLYKNKLQENHIQVDCSLSAPILINGNSVELHQVLINLINNSVDALVGIDNSERKLVIETSQNNQSLLFSISDNGPGVPARQIGTMFELIKDTKKSEGMGLGLWLVKFIVERHRGSISYRQSKFGGAQFDVVLPMSANEG</sequence>
<keyword evidence="4" id="KW-0472">Membrane</keyword>
<dbReference type="STRING" id="1743168.A8O14_07525"/>
<dbReference type="InterPro" id="IPR036097">
    <property type="entry name" value="HisK_dim/P_sf"/>
</dbReference>
<gene>
    <name evidence="6" type="ORF">A8O14_07525</name>
</gene>
<dbReference type="SUPFAM" id="SSF47384">
    <property type="entry name" value="Homodimeric domain of signal transducing histidine kinase"/>
    <property type="match status" value="1"/>
</dbReference>
<dbReference type="KEGG" id="pwu:A8O14_07525"/>
<keyword evidence="3" id="KW-0597">Phosphoprotein</keyword>
<dbReference type="InterPro" id="IPR004358">
    <property type="entry name" value="Sig_transdc_His_kin-like_C"/>
</dbReference>
<dbReference type="SMART" id="SM00387">
    <property type="entry name" value="HATPase_c"/>
    <property type="match status" value="1"/>
</dbReference>